<proteinExistence type="predicted"/>
<keyword evidence="2" id="KW-1185">Reference proteome</keyword>
<dbReference type="Pfam" id="PF03352">
    <property type="entry name" value="Adenine_glyco"/>
    <property type="match status" value="1"/>
</dbReference>
<name>A0ABM9WWU3_VIBAE</name>
<dbReference type="InterPro" id="IPR005019">
    <property type="entry name" value="Adenine_glyco"/>
</dbReference>
<dbReference type="PANTHER" id="PTHR30037">
    <property type="entry name" value="DNA-3-METHYLADENINE GLYCOSYLASE 1"/>
    <property type="match status" value="1"/>
</dbReference>
<evidence type="ECO:0000313" key="2">
    <source>
        <dbReference type="Proteomes" id="UP000242664"/>
    </source>
</evidence>
<sequence>MTLHQFTIQPLKRSMFRKYRHKLGLTSFMSIEKFDAIYQRAAERKGGEDQLEALLSHPLSKEELAAIPDDRWLAAFSMKVFQSGISWSVVRNKWPNFEEVFFGFKIEPLLMLSDEQWETKATDKRIIRHLTKVMSIPANARMIHEARIEYGSFSNMIAEWPREKITDLWGYLKKHGSRLGGNTGPYTLRQMGVDTFILSNDVEAYLRNCKIIEGGKDTKKSLDSANKAFIQWQQESGRSLTEISQIIAFSTGDNRI</sequence>
<evidence type="ECO:0008006" key="3">
    <source>
        <dbReference type="Google" id="ProtNLM"/>
    </source>
</evidence>
<accession>A0ABM9WWU3</accession>
<dbReference type="InterPro" id="IPR052891">
    <property type="entry name" value="DNA-3mA_glycosylase"/>
</dbReference>
<dbReference type="Gene3D" id="1.10.340.30">
    <property type="entry name" value="Hypothetical protein, domain 2"/>
    <property type="match status" value="1"/>
</dbReference>
<gene>
    <name evidence="1" type="ORF">VEx25_1158</name>
</gene>
<dbReference type="InterPro" id="IPR011257">
    <property type="entry name" value="DNA_glycosylase"/>
</dbReference>
<reference evidence="2" key="1">
    <citation type="submission" date="2006-10" db="EMBL/GenBank/DDBJ databases">
        <authorList>
            <person name="Heidelberg J."/>
            <person name="Sebastian Y."/>
        </authorList>
    </citation>
    <scope>NUCLEOTIDE SEQUENCE [LARGE SCALE GENOMIC DNA]</scope>
    <source>
        <strain evidence="2">EX25</strain>
    </source>
</reference>
<protein>
    <recommendedName>
        <fullName evidence="3">3-methyladenine DNA glycosylase</fullName>
    </recommendedName>
</protein>
<dbReference type="SUPFAM" id="SSF48150">
    <property type="entry name" value="DNA-glycosylase"/>
    <property type="match status" value="1"/>
</dbReference>
<dbReference type="EMBL" id="DS267813">
    <property type="protein sequence ID" value="EDN57917.1"/>
    <property type="molecule type" value="Genomic_DNA"/>
</dbReference>
<dbReference type="PANTHER" id="PTHR30037:SF3">
    <property type="entry name" value="BLR0857 PROTEIN"/>
    <property type="match status" value="1"/>
</dbReference>
<evidence type="ECO:0000313" key="1">
    <source>
        <dbReference type="EMBL" id="EDN57917.1"/>
    </source>
</evidence>
<organism evidence="1 2">
    <name type="scientific">Vibrio antiquarius (strain Ex25)</name>
    <dbReference type="NCBI Taxonomy" id="150340"/>
    <lineage>
        <taxon>Bacteria</taxon>
        <taxon>Pseudomonadati</taxon>
        <taxon>Pseudomonadota</taxon>
        <taxon>Gammaproteobacteria</taxon>
        <taxon>Vibrionales</taxon>
        <taxon>Vibrionaceae</taxon>
        <taxon>Vibrio</taxon>
        <taxon>Vibrio diabolicus subgroup</taxon>
    </lineage>
</organism>
<dbReference type="Proteomes" id="UP000242664">
    <property type="component" value="Unassembled WGS sequence"/>
</dbReference>